<proteinExistence type="predicted"/>
<sequence length="621" mass="71742">MDRRFFRIKLNPSLNTPTKTIYFNLLDLYPAALHWRLAAAVMTHPRSWATIDVSNFLPSAERTRFYEEYVQERFDFGAAAAPEDWKIQNSTNTQDACKSVQPQKTLQKMFSKILTCHPFGRSDIEYTEDLLGQFDEIERHSNWVRQQPEGSGEVEEETVSETFEAFEKRYLNGPVIFSPNAAQFVPYQDKSDDLLKSVFGSEQRSAVKPEADNHQNNNYEELKDAFLLWATGRGFNASTSEARRKDVRGFIRSLYGMDREAATQKLAEKVASIETETLPSQFCILDQLKSSAYLSPDKFMPPFRVVIGDLQLAYNNANICRYLAEGGYDVAEKGAFDFIDKITVVKFAEIYENLRLRISAGTWFGTVRRIREDTHHLKIDESSLLPSDERSKFYKDFAAERHRFLIGLVRELELYRFNFTNALSCWKLAQPQKTLAKMFDKILNCQPFGKTFGAAQERLAQAENRQKDGYEELKDKYVRWATTRGLNNSDSEERQNGARVFVKSFYGMERSDVLKKLSEKVAVIEKESPPSEFCIMDQLKSAYYLQPEKFMLLTRVLLQDLQTVYNNANICRRFSEAGYDVAEEGAFDNIDKMAIDTFTGIYKNMRARLDYLDALRENGRH</sequence>
<protein>
    <submittedName>
        <fullName evidence="1">Uncharacterized protein</fullName>
    </submittedName>
</protein>
<dbReference type="EMBL" id="CATQJA010000764">
    <property type="protein sequence ID" value="CAJ0563936.1"/>
    <property type="molecule type" value="Genomic_DNA"/>
</dbReference>
<comment type="caution">
    <text evidence="1">The sequence shown here is derived from an EMBL/GenBank/DDBJ whole genome shotgun (WGS) entry which is preliminary data.</text>
</comment>
<evidence type="ECO:0000313" key="2">
    <source>
        <dbReference type="Proteomes" id="UP001177023"/>
    </source>
</evidence>
<dbReference type="Proteomes" id="UP001177023">
    <property type="component" value="Unassembled WGS sequence"/>
</dbReference>
<keyword evidence="2" id="KW-1185">Reference proteome</keyword>
<evidence type="ECO:0000313" key="1">
    <source>
        <dbReference type="EMBL" id="CAJ0563936.1"/>
    </source>
</evidence>
<organism evidence="1 2">
    <name type="scientific">Mesorhabditis spiculigera</name>
    <dbReference type="NCBI Taxonomy" id="96644"/>
    <lineage>
        <taxon>Eukaryota</taxon>
        <taxon>Metazoa</taxon>
        <taxon>Ecdysozoa</taxon>
        <taxon>Nematoda</taxon>
        <taxon>Chromadorea</taxon>
        <taxon>Rhabditida</taxon>
        <taxon>Rhabditina</taxon>
        <taxon>Rhabditomorpha</taxon>
        <taxon>Rhabditoidea</taxon>
        <taxon>Rhabditidae</taxon>
        <taxon>Mesorhabditinae</taxon>
        <taxon>Mesorhabditis</taxon>
    </lineage>
</organism>
<gene>
    <name evidence="1" type="ORF">MSPICULIGERA_LOCUS2636</name>
</gene>
<dbReference type="AlphaFoldDB" id="A0AA36C9G4"/>
<feature type="non-terminal residue" evidence="1">
    <location>
        <position position="1"/>
    </location>
</feature>
<accession>A0AA36C9G4</accession>
<name>A0AA36C9G4_9BILA</name>
<reference evidence="1" key="1">
    <citation type="submission" date="2023-06" db="EMBL/GenBank/DDBJ databases">
        <authorList>
            <person name="Delattre M."/>
        </authorList>
    </citation>
    <scope>NUCLEOTIDE SEQUENCE</scope>
    <source>
        <strain evidence="1">AF72</strain>
    </source>
</reference>